<accession>A0A9Q0Y8D7</accession>
<feature type="compositionally biased region" description="Polar residues" evidence="1">
    <location>
        <begin position="221"/>
        <end position="233"/>
    </location>
</feature>
<feature type="region of interest" description="Disordered" evidence="1">
    <location>
        <begin position="217"/>
        <end position="255"/>
    </location>
</feature>
<evidence type="ECO:0000256" key="1">
    <source>
        <dbReference type="SAM" id="MobiDB-lite"/>
    </source>
</evidence>
<dbReference type="EMBL" id="JAIZAY010001789">
    <property type="protein sequence ID" value="KAJ8017482.1"/>
    <property type="molecule type" value="Genomic_DNA"/>
</dbReference>
<dbReference type="AlphaFoldDB" id="A0A9Q0Y8D7"/>
<comment type="caution">
    <text evidence="2">The sequence shown here is derived from an EMBL/GenBank/DDBJ whole genome shotgun (WGS) entry which is preliminary data.</text>
</comment>
<evidence type="ECO:0000313" key="3">
    <source>
        <dbReference type="Proteomes" id="UP001152320"/>
    </source>
</evidence>
<protein>
    <submittedName>
        <fullName evidence="2">Uncharacterized protein</fullName>
    </submittedName>
</protein>
<keyword evidence="3" id="KW-1185">Reference proteome</keyword>
<feature type="region of interest" description="Disordered" evidence="1">
    <location>
        <begin position="20"/>
        <end position="46"/>
    </location>
</feature>
<evidence type="ECO:0000313" key="2">
    <source>
        <dbReference type="EMBL" id="KAJ8017482.1"/>
    </source>
</evidence>
<gene>
    <name evidence="2" type="ORF">HOLleu_45083</name>
</gene>
<dbReference type="Proteomes" id="UP001152320">
    <property type="component" value="Unassembled WGS sequence"/>
</dbReference>
<reference evidence="2" key="1">
    <citation type="submission" date="2021-10" db="EMBL/GenBank/DDBJ databases">
        <title>Tropical sea cucumber genome reveals ecological adaptation and Cuvierian tubules defense mechanism.</title>
        <authorList>
            <person name="Chen T."/>
        </authorList>
    </citation>
    <scope>NUCLEOTIDE SEQUENCE</scope>
    <source>
        <strain evidence="2">Nanhai2018</strain>
        <tissue evidence="2">Muscle</tissue>
    </source>
</reference>
<name>A0A9Q0Y8D7_HOLLE</name>
<feature type="compositionally biased region" description="Polar residues" evidence="1">
    <location>
        <begin position="31"/>
        <end position="46"/>
    </location>
</feature>
<proteinExistence type="predicted"/>
<sequence length="277" mass="31041">MGRSPKNVTPLNALLHLSPFISRRSSRGKTKTSQNNHSIHGVGTSSVRTIKEQSKLYSTTLYYNNESFHASPQGMYSPPYQSKNDADDMRSSRKNTRILPSEGAIGDVAYESCDGEEKRNCDYTENAGEVMNIAYETYNEEKIVNNGDYASNVGEVGNTAYESYDGQENDDNGDYMASIGEVSNIVYQSYDGQGKVQNNDKVLHEGETSNVVYESYDRQENSGNSDDTANEEVSNVAYESYDGENNVTYDTDEDSKRYEAIDDSQSFDEFNLKIIRK</sequence>
<feature type="region of interest" description="Disordered" evidence="1">
    <location>
        <begin position="68"/>
        <end position="93"/>
    </location>
</feature>
<organism evidence="2 3">
    <name type="scientific">Holothuria leucospilota</name>
    <name type="common">Black long sea cucumber</name>
    <name type="synonym">Mertensiothuria leucospilota</name>
    <dbReference type="NCBI Taxonomy" id="206669"/>
    <lineage>
        <taxon>Eukaryota</taxon>
        <taxon>Metazoa</taxon>
        <taxon>Echinodermata</taxon>
        <taxon>Eleutherozoa</taxon>
        <taxon>Echinozoa</taxon>
        <taxon>Holothuroidea</taxon>
        <taxon>Aspidochirotacea</taxon>
        <taxon>Aspidochirotida</taxon>
        <taxon>Holothuriidae</taxon>
        <taxon>Holothuria</taxon>
    </lineage>
</organism>